<dbReference type="PANTHER" id="PTHR47396">
    <property type="entry name" value="TYPE I RESTRICTION ENZYME ECOKI R PROTEIN"/>
    <property type="match status" value="1"/>
</dbReference>
<dbReference type="SUPFAM" id="SSF52540">
    <property type="entry name" value="P-loop containing nucleoside triphosphate hydrolases"/>
    <property type="match status" value="1"/>
</dbReference>
<dbReference type="SMART" id="SM00487">
    <property type="entry name" value="DEXDc"/>
    <property type="match status" value="1"/>
</dbReference>
<dbReference type="Pfam" id="PF04851">
    <property type="entry name" value="ResIII"/>
    <property type="match status" value="1"/>
</dbReference>
<dbReference type="GO" id="GO:0005829">
    <property type="term" value="C:cytosol"/>
    <property type="evidence" value="ECO:0007669"/>
    <property type="project" value="TreeGrafter"/>
</dbReference>
<evidence type="ECO:0000313" key="3">
    <source>
        <dbReference type="Proteomes" id="UP000192678"/>
    </source>
</evidence>
<gene>
    <name evidence="2" type="ORF">SAMN04488101_10195</name>
</gene>
<dbReference type="OrthoDB" id="9802848at2"/>
<dbReference type="PROSITE" id="PS51192">
    <property type="entry name" value="HELICASE_ATP_BIND_1"/>
    <property type="match status" value="1"/>
</dbReference>
<dbReference type="RefSeq" id="WP_084286702.1">
    <property type="nucleotide sequence ID" value="NZ_FWYB01000001.1"/>
</dbReference>
<dbReference type="Proteomes" id="UP000192678">
    <property type="component" value="Unassembled WGS sequence"/>
</dbReference>
<dbReference type="InterPro" id="IPR027417">
    <property type="entry name" value="P-loop_NTPase"/>
</dbReference>
<reference evidence="2 3" key="1">
    <citation type="submission" date="2017-04" db="EMBL/GenBank/DDBJ databases">
        <authorList>
            <person name="Afonso C.L."/>
            <person name="Miller P.J."/>
            <person name="Scott M.A."/>
            <person name="Spackman E."/>
            <person name="Goraichik I."/>
            <person name="Dimitrov K.M."/>
            <person name="Suarez D.L."/>
            <person name="Swayne D.E."/>
        </authorList>
    </citation>
    <scope>NUCLEOTIDE SEQUENCE [LARGE SCALE GENOMIC DNA]</scope>
    <source>
        <strain evidence="2 3">DSM 19625</strain>
    </source>
</reference>
<dbReference type="Gene3D" id="3.40.50.300">
    <property type="entry name" value="P-loop containing nucleotide triphosphate hydrolases"/>
    <property type="match status" value="2"/>
</dbReference>
<evidence type="ECO:0000259" key="1">
    <source>
        <dbReference type="PROSITE" id="PS51192"/>
    </source>
</evidence>
<evidence type="ECO:0000313" key="2">
    <source>
        <dbReference type="EMBL" id="SMC52574.1"/>
    </source>
</evidence>
<dbReference type="EMBL" id="FWYB01000001">
    <property type="protein sequence ID" value="SMC52574.1"/>
    <property type="molecule type" value="Genomic_DNA"/>
</dbReference>
<dbReference type="GO" id="GO:0003677">
    <property type="term" value="F:DNA binding"/>
    <property type="evidence" value="ECO:0007669"/>
    <property type="project" value="InterPro"/>
</dbReference>
<dbReference type="GO" id="GO:0016787">
    <property type="term" value="F:hydrolase activity"/>
    <property type="evidence" value="ECO:0007669"/>
    <property type="project" value="InterPro"/>
</dbReference>
<dbReference type="InterPro" id="IPR001650">
    <property type="entry name" value="Helicase_C-like"/>
</dbReference>
<dbReference type="InterPro" id="IPR006935">
    <property type="entry name" value="Helicase/UvrB_N"/>
</dbReference>
<dbReference type="GO" id="GO:0004386">
    <property type="term" value="F:helicase activity"/>
    <property type="evidence" value="ECO:0007669"/>
    <property type="project" value="UniProtKB-KW"/>
</dbReference>
<keyword evidence="2" id="KW-0378">Hydrolase</keyword>
<organism evidence="2 3">
    <name type="scientific">Pedobacter nyackensis</name>
    <dbReference type="NCBI Taxonomy" id="475255"/>
    <lineage>
        <taxon>Bacteria</taxon>
        <taxon>Pseudomonadati</taxon>
        <taxon>Bacteroidota</taxon>
        <taxon>Sphingobacteriia</taxon>
        <taxon>Sphingobacteriales</taxon>
        <taxon>Sphingobacteriaceae</taxon>
        <taxon>Pedobacter</taxon>
    </lineage>
</organism>
<dbReference type="InterPro" id="IPR050742">
    <property type="entry name" value="Helicase_Restrict-Modif_Enz"/>
</dbReference>
<protein>
    <submittedName>
        <fullName evidence="2">Superfamily II DNA or RNA helicase</fullName>
    </submittedName>
</protein>
<proteinExistence type="predicted"/>
<dbReference type="SMART" id="SM00490">
    <property type="entry name" value="HELICc"/>
    <property type="match status" value="1"/>
</dbReference>
<keyword evidence="2" id="KW-0547">Nucleotide-binding</keyword>
<dbReference type="STRING" id="475255.SAMN04488101_10195"/>
<keyword evidence="2" id="KW-0067">ATP-binding</keyword>
<keyword evidence="2" id="KW-0347">Helicase</keyword>
<name>A0A1W1ZVY3_9SPHI</name>
<sequence>MIKTPRPYQVDIVDRTSRSLAKNKAVILHAPTGAGKSIMIDMIVSRCIEKGKTVLVLSDARKIYNQLVKECNGIEINSNVKELYIESAKCYVGMIQTILKRPMIIKQLQDLNSNLILLIDECHISTSTKLIDYVPNAFRIGCTATPYGILHKHLPIYYNDLVEGPQVDWLIQQGFLTNYRHKARTPADTSLLEIRNGEVTEKSNEMVFGAQRVYDGLFDDLREFPFKKCVIFVASIKQAEGLNSKLIEAGFKSCRYHSQVEHADYELAKFTTLHLANVLVTIKSLSKGWDYPPVDMVALMHKTLSTSVYQQEIGRGSRIFPGKDMFTVLDYGSNWEKHGLYFEDRPYSELWNKVKRKSDSVGASSCKACVSCESILPISARICKYCDYVYPEPEQSLAQGEMVDLTEEYHVLVGKKISELNPTELANYAKLKNKRPFAIRVAKAKEQIEKGFLMSFAACMGYRRSWLDHQNIPNEPIEFADITLR</sequence>
<keyword evidence="3" id="KW-1185">Reference proteome</keyword>
<dbReference type="InterPro" id="IPR014001">
    <property type="entry name" value="Helicase_ATP-bd"/>
</dbReference>
<dbReference type="GO" id="GO:0005524">
    <property type="term" value="F:ATP binding"/>
    <property type="evidence" value="ECO:0007669"/>
    <property type="project" value="InterPro"/>
</dbReference>
<dbReference type="PANTHER" id="PTHR47396:SF1">
    <property type="entry name" value="ATP-DEPENDENT HELICASE IRC3-RELATED"/>
    <property type="match status" value="1"/>
</dbReference>
<accession>A0A1W1ZVY3</accession>
<feature type="domain" description="Helicase ATP-binding" evidence="1">
    <location>
        <begin position="17"/>
        <end position="146"/>
    </location>
</feature>
<dbReference type="Pfam" id="PF00271">
    <property type="entry name" value="Helicase_C"/>
    <property type="match status" value="1"/>
</dbReference>
<dbReference type="AlphaFoldDB" id="A0A1W1ZVY3"/>